<evidence type="ECO:0000256" key="1">
    <source>
        <dbReference type="SAM" id="Phobius"/>
    </source>
</evidence>
<comment type="caution">
    <text evidence="2">The sequence shown here is derived from an EMBL/GenBank/DDBJ whole genome shotgun (WGS) entry which is preliminary data.</text>
</comment>
<keyword evidence="3" id="KW-1185">Reference proteome</keyword>
<keyword evidence="1" id="KW-0472">Membrane</keyword>
<organism evidence="2 3">
    <name type="scientific">Absidia repens</name>
    <dbReference type="NCBI Taxonomy" id="90262"/>
    <lineage>
        <taxon>Eukaryota</taxon>
        <taxon>Fungi</taxon>
        <taxon>Fungi incertae sedis</taxon>
        <taxon>Mucoromycota</taxon>
        <taxon>Mucoromycotina</taxon>
        <taxon>Mucoromycetes</taxon>
        <taxon>Mucorales</taxon>
        <taxon>Cunninghamellaceae</taxon>
        <taxon>Absidia</taxon>
    </lineage>
</organism>
<proteinExistence type="predicted"/>
<dbReference type="Proteomes" id="UP000193560">
    <property type="component" value="Unassembled WGS sequence"/>
</dbReference>
<sequence>MIPHDTDSIFTHFTTTCRFYIFIFFLLFFPCCNQIRNEFSFDFLSNIVTVCALHSFYRIDSLYSNPAHYPKKYQPFNHS</sequence>
<keyword evidence="1" id="KW-1133">Transmembrane helix</keyword>
<dbReference type="EMBL" id="MCGE01000009">
    <property type="protein sequence ID" value="ORZ17773.1"/>
    <property type="molecule type" value="Genomic_DNA"/>
</dbReference>
<name>A0A1X2IL97_9FUNG</name>
<accession>A0A1X2IL97</accession>
<keyword evidence="1" id="KW-0812">Transmembrane</keyword>
<evidence type="ECO:0000313" key="3">
    <source>
        <dbReference type="Proteomes" id="UP000193560"/>
    </source>
</evidence>
<feature type="transmembrane region" description="Helical" evidence="1">
    <location>
        <begin position="12"/>
        <end position="32"/>
    </location>
</feature>
<gene>
    <name evidence="2" type="ORF">BCR42DRAFT_412486</name>
</gene>
<protein>
    <submittedName>
        <fullName evidence="2">Uncharacterized protein</fullName>
    </submittedName>
</protein>
<dbReference type="AlphaFoldDB" id="A0A1X2IL97"/>
<evidence type="ECO:0000313" key="2">
    <source>
        <dbReference type="EMBL" id="ORZ17773.1"/>
    </source>
</evidence>
<reference evidence="2 3" key="1">
    <citation type="submission" date="2016-07" db="EMBL/GenBank/DDBJ databases">
        <title>Pervasive Adenine N6-methylation of Active Genes in Fungi.</title>
        <authorList>
            <consortium name="DOE Joint Genome Institute"/>
            <person name="Mondo S.J."/>
            <person name="Dannebaum R.O."/>
            <person name="Kuo R.C."/>
            <person name="Labutti K."/>
            <person name="Haridas S."/>
            <person name="Kuo A."/>
            <person name="Salamov A."/>
            <person name="Ahrendt S.R."/>
            <person name="Lipzen A."/>
            <person name="Sullivan W."/>
            <person name="Andreopoulos W.B."/>
            <person name="Clum A."/>
            <person name="Lindquist E."/>
            <person name="Daum C."/>
            <person name="Ramamoorthy G.K."/>
            <person name="Gryganskyi A."/>
            <person name="Culley D."/>
            <person name="Magnuson J.K."/>
            <person name="James T.Y."/>
            <person name="O'Malley M.A."/>
            <person name="Stajich J.E."/>
            <person name="Spatafora J.W."/>
            <person name="Visel A."/>
            <person name="Grigoriev I.V."/>
        </authorList>
    </citation>
    <scope>NUCLEOTIDE SEQUENCE [LARGE SCALE GENOMIC DNA]</scope>
    <source>
        <strain evidence="2 3">NRRL 1336</strain>
    </source>
</reference>